<accession>A0A9W8U674</accession>
<organism evidence="1 2">
    <name type="scientific">Fusarium irregulare</name>
    <dbReference type="NCBI Taxonomy" id="2494466"/>
    <lineage>
        <taxon>Eukaryota</taxon>
        <taxon>Fungi</taxon>
        <taxon>Dikarya</taxon>
        <taxon>Ascomycota</taxon>
        <taxon>Pezizomycotina</taxon>
        <taxon>Sordariomycetes</taxon>
        <taxon>Hypocreomycetidae</taxon>
        <taxon>Hypocreales</taxon>
        <taxon>Nectriaceae</taxon>
        <taxon>Fusarium</taxon>
        <taxon>Fusarium incarnatum-equiseti species complex</taxon>
    </lineage>
</organism>
<gene>
    <name evidence="1" type="ORF">NW766_010973</name>
</gene>
<evidence type="ECO:0000313" key="2">
    <source>
        <dbReference type="Proteomes" id="UP001152130"/>
    </source>
</evidence>
<dbReference type="Proteomes" id="UP001152130">
    <property type="component" value="Unassembled WGS sequence"/>
</dbReference>
<name>A0A9W8U674_9HYPO</name>
<reference evidence="1" key="1">
    <citation type="submission" date="2022-10" db="EMBL/GenBank/DDBJ databases">
        <title>Fusarium specimens isolated from Avocado Roots.</title>
        <authorList>
            <person name="Stajich J."/>
            <person name="Roper C."/>
            <person name="Heimlech-Rivalta G."/>
        </authorList>
    </citation>
    <scope>NUCLEOTIDE SEQUENCE</scope>
    <source>
        <strain evidence="1">CF00143</strain>
    </source>
</reference>
<comment type="caution">
    <text evidence="1">The sequence shown here is derived from an EMBL/GenBank/DDBJ whole genome shotgun (WGS) entry which is preliminary data.</text>
</comment>
<dbReference type="AlphaFoldDB" id="A0A9W8U674"/>
<sequence>MYAGRNKIFLPDHSSTNLVDVLGSISILTRSILQPTDNPEGMGQFFILDLPMVHLPPNEDGELYAAVGHSLEYRTCEARKRVVQPKSPIKRWAVHSSMSTAFREGNHEVVMAARCGERLVGWFSPIAADAMVLSKACCRKRHDDESESVSGRCSVSFEVSDEDWQKGCAKRVAGGEEETVGLVHSLGSPALRYAAAGFYGEIGEELAVVTDDVEPAIGRVQFANSGIVIA</sequence>
<evidence type="ECO:0000313" key="1">
    <source>
        <dbReference type="EMBL" id="KAJ4005425.1"/>
    </source>
</evidence>
<proteinExistence type="predicted"/>
<dbReference type="EMBL" id="JAPDHF010000021">
    <property type="protein sequence ID" value="KAJ4005425.1"/>
    <property type="molecule type" value="Genomic_DNA"/>
</dbReference>
<keyword evidence="2" id="KW-1185">Reference proteome</keyword>
<protein>
    <submittedName>
        <fullName evidence="1">Uncharacterized protein</fullName>
    </submittedName>
</protein>